<keyword evidence="2" id="KW-1185">Reference proteome</keyword>
<proteinExistence type="predicted"/>
<feature type="non-terminal residue" evidence="1">
    <location>
        <position position="88"/>
    </location>
</feature>
<name>S7RY38_GLOTA</name>
<dbReference type="KEGG" id="gtr:GLOTRDRAFT_24866"/>
<evidence type="ECO:0000313" key="1">
    <source>
        <dbReference type="EMBL" id="EPQ59870.1"/>
    </source>
</evidence>
<dbReference type="HOGENOM" id="CLU_161754_0_0_1"/>
<dbReference type="AlphaFoldDB" id="S7RY38"/>
<dbReference type="Proteomes" id="UP000030669">
    <property type="component" value="Unassembled WGS sequence"/>
</dbReference>
<organism evidence="1 2">
    <name type="scientific">Gloeophyllum trabeum (strain ATCC 11539 / FP-39264 / Madison 617)</name>
    <name type="common">Brown rot fungus</name>
    <dbReference type="NCBI Taxonomy" id="670483"/>
    <lineage>
        <taxon>Eukaryota</taxon>
        <taxon>Fungi</taxon>
        <taxon>Dikarya</taxon>
        <taxon>Basidiomycota</taxon>
        <taxon>Agaricomycotina</taxon>
        <taxon>Agaricomycetes</taxon>
        <taxon>Gloeophyllales</taxon>
        <taxon>Gloeophyllaceae</taxon>
        <taxon>Gloeophyllum</taxon>
    </lineage>
</organism>
<evidence type="ECO:0000313" key="2">
    <source>
        <dbReference type="Proteomes" id="UP000030669"/>
    </source>
</evidence>
<dbReference type="GeneID" id="19305146"/>
<accession>S7RY38</accession>
<dbReference type="EMBL" id="KB469297">
    <property type="protein sequence ID" value="EPQ59870.1"/>
    <property type="molecule type" value="Genomic_DNA"/>
</dbReference>
<sequence>EYRLWCSQNNFVSMIKDDVEARKAQAATQQDQQTLDSHIRSTPRSSVITYSDESFKELAVKWLVRTDQPLSALEHPAFVDMIEMAAKA</sequence>
<dbReference type="eggNOG" id="ENOG502SXSV">
    <property type="taxonomic scope" value="Eukaryota"/>
</dbReference>
<reference evidence="1 2" key="1">
    <citation type="journal article" date="2012" name="Science">
        <title>The Paleozoic origin of enzymatic lignin decomposition reconstructed from 31 fungal genomes.</title>
        <authorList>
            <person name="Floudas D."/>
            <person name="Binder M."/>
            <person name="Riley R."/>
            <person name="Barry K."/>
            <person name="Blanchette R.A."/>
            <person name="Henrissat B."/>
            <person name="Martinez A.T."/>
            <person name="Otillar R."/>
            <person name="Spatafora J.W."/>
            <person name="Yadav J.S."/>
            <person name="Aerts A."/>
            <person name="Benoit I."/>
            <person name="Boyd A."/>
            <person name="Carlson A."/>
            <person name="Copeland A."/>
            <person name="Coutinho P.M."/>
            <person name="de Vries R.P."/>
            <person name="Ferreira P."/>
            <person name="Findley K."/>
            <person name="Foster B."/>
            <person name="Gaskell J."/>
            <person name="Glotzer D."/>
            <person name="Gorecki P."/>
            <person name="Heitman J."/>
            <person name="Hesse C."/>
            <person name="Hori C."/>
            <person name="Igarashi K."/>
            <person name="Jurgens J.A."/>
            <person name="Kallen N."/>
            <person name="Kersten P."/>
            <person name="Kohler A."/>
            <person name="Kuees U."/>
            <person name="Kumar T.K.A."/>
            <person name="Kuo A."/>
            <person name="LaButti K."/>
            <person name="Larrondo L.F."/>
            <person name="Lindquist E."/>
            <person name="Ling A."/>
            <person name="Lombard V."/>
            <person name="Lucas S."/>
            <person name="Lundell T."/>
            <person name="Martin R."/>
            <person name="McLaughlin D.J."/>
            <person name="Morgenstern I."/>
            <person name="Morin E."/>
            <person name="Murat C."/>
            <person name="Nagy L.G."/>
            <person name="Nolan M."/>
            <person name="Ohm R.A."/>
            <person name="Patyshakuliyeva A."/>
            <person name="Rokas A."/>
            <person name="Ruiz-Duenas F.J."/>
            <person name="Sabat G."/>
            <person name="Salamov A."/>
            <person name="Samejima M."/>
            <person name="Schmutz J."/>
            <person name="Slot J.C."/>
            <person name="St John F."/>
            <person name="Stenlid J."/>
            <person name="Sun H."/>
            <person name="Sun S."/>
            <person name="Syed K."/>
            <person name="Tsang A."/>
            <person name="Wiebenga A."/>
            <person name="Young D."/>
            <person name="Pisabarro A."/>
            <person name="Eastwood D.C."/>
            <person name="Martin F."/>
            <person name="Cullen D."/>
            <person name="Grigoriev I.V."/>
            <person name="Hibbett D.S."/>
        </authorList>
    </citation>
    <scope>NUCLEOTIDE SEQUENCE [LARGE SCALE GENOMIC DNA]</scope>
    <source>
        <strain evidence="1 2">ATCC 11539</strain>
    </source>
</reference>
<dbReference type="OMA" id="KRMINIA"/>
<gene>
    <name evidence="1" type="ORF">GLOTRDRAFT_24866</name>
</gene>
<protein>
    <submittedName>
        <fullName evidence="1">Uncharacterized protein</fullName>
    </submittedName>
</protein>
<dbReference type="RefSeq" id="XP_007861647.1">
    <property type="nucleotide sequence ID" value="XM_007863456.1"/>
</dbReference>
<feature type="non-terminal residue" evidence="1">
    <location>
        <position position="1"/>
    </location>
</feature>
<dbReference type="OrthoDB" id="3256444at2759"/>